<organism evidence="8 9">
    <name type="scientific">Crassostrea virginica</name>
    <name type="common">Eastern oyster</name>
    <dbReference type="NCBI Taxonomy" id="6565"/>
    <lineage>
        <taxon>Eukaryota</taxon>
        <taxon>Metazoa</taxon>
        <taxon>Spiralia</taxon>
        <taxon>Lophotrochozoa</taxon>
        <taxon>Mollusca</taxon>
        <taxon>Bivalvia</taxon>
        <taxon>Autobranchia</taxon>
        <taxon>Pteriomorphia</taxon>
        <taxon>Ostreida</taxon>
        <taxon>Ostreoidea</taxon>
        <taxon>Ostreidae</taxon>
        <taxon>Crassostrea</taxon>
    </lineage>
</organism>
<dbReference type="SUPFAM" id="SSF47986">
    <property type="entry name" value="DEATH domain"/>
    <property type="match status" value="2"/>
</dbReference>
<feature type="compositionally biased region" description="Basic and acidic residues" evidence="6">
    <location>
        <begin position="383"/>
        <end position="396"/>
    </location>
</feature>
<feature type="domain" description="Caspase recruitment" evidence="7">
    <location>
        <begin position="7"/>
        <end position="88"/>
    </location>
</feature>
<dbReference type="GeneID" id="111110786"/>
<reference evidence="9" key="1">
    <citation type="submission" date="2025-08" db="UniProtKB">
        <authorList>
            <consortium name="RefSeq"/>
        </authorList>
    </citation>
    <scope>IDENTIFICATION</scope>
    <source>
        <tissue evidence="9">Whole sample</tissue>
    </source>
</reference>
<feature type="compositionally biased region" description="Basic and acidic residues" evidence="6">
    <location>
        <begin position="279"/>
        <end position="290"/>
    </location>
</feature>
<dbReference type="OrthoDB" id="6160788at2759"/>
<dbReference type="InterPro" id="IPR011029">
    <property type="entry name" value="DEATH-like_dom_sf"/>
</dbReference>
<proteinExistence type="predicted"/>
<evidence type="ECO:0000313" key="9">
    <source>
        <dbReference type="RefSeq" id="XP_022303108.1"/>
    </source>
</evidence>
<dbReference type="KEGG" id="cvn:111110786"/>
<feature type="region of interest" description="Disordered" evidence="6">
    <location>
        <begin position="723"/>
        <end position="745"/>
    </location>
</feature>
<dbReference type="Pfam" id="PF16739">
    <property type="entry name" value="CARD_2"/>
    <property type="match status" value="1"/>
</dbReference>
<protein>
    <submittedName>
        <fullName evidence="9">Dentin sialophosphoprotein-like</fullName>
    </submittedName>
</protein>
<sequence>MDHWHFELLREIWPLLRESLLDPCEILPYIRGLTDNDVEGIKAAMNTSKIAAIDKLYEALRRRDVNCFRSFLRALWKVSYKHLVQKIMTKGGIPESFLGLDNSEECVPRVHDTITFQIPQIDPSSLIDSFSTPSETRGLKDEAAASLEEEPLTRDTKLEDVPYGISSEWVDELNKNDLWKDLCKKLRFIKRNEVKEMDESGNAGEKLLIKLEERNFSVNDLMTYLQGTILLDLLQLIKQDLGEIDYNNLGTSNSQDENNQSPGNYENVVLGIPPSNDSVSRREDKIENKETNSSSQNIGTPNTSRPPNESNLSASLDSKKKTESCKSIDNITLTGHGMTFSQETSVQKEDQLAKNLKSPETMSKHPIESADNSPLMEEDQIEKEDRSSETMLREPSDSDDISPIIKQTQLEIALENKKKGLEEPYSDTSQMADIDASHQTSLKSQFLDDKLNNSKDLELEEPMTKLNISTDQNPGKRSSIGPKDSDENSVLPEGQDDNRSKETSTGDEQQQTERERPGGIVVSEEQGASNQKGSSLMEGIKDLGEELKQANVQPKPFSPRPPGGNSINIPVQTTEATEVPRSSGFSRNLPNQGIGTATDTSKILAAPESSETLPSCQYNLFTPSNENGSTDGNTMGSQPEQRSNATITPVTVTDDSDTKNMEMEANALHEDVTNQLCSQLGFRDIQNSIPEPRDGFERNRDNQSSLVNQYCYSREEVTIRSQVQTNISSVPSDTTGGDQDLSENS</sequence>
<feature type="compositionally biased region" description="Basic and acidic residues" evidence="6">
    <location>
        <begin position="539"/>
        <end position="548"/>
    </location>
</feature>
<feature type="compositionally biased region" description="Basic and acidic residues" evidence="6">
    <location>
        <begin position="446"/>
        <end position="457"/>
    </location>
</feature>
<name>A0A8B8BIK7_CRAVI</name>
<dbReference type="Gene3D" id="1.10.533.10">
    <property type="entry name" value="Death Domain, Fas"/>
    <property type="match status" value="2"/>
</dbReference>
<evidence type="ECO:0000256" key="3">
    <source>
        <dbReference type="ARBA" id="ARBA00022588"/>
    </source>
</evidence>
<evidence type="ECO:0000313" key="8">
    <source>
        <dbReference type="Proteomes" id="UP000694844"/>
    </source>
</evidence>
<keyword evidence="1" id="KW-1017">Isopeptide bond</keyword>
<dbReference type="InterPro" id="IPR031964">
    <property type="entry name" value="CARD_dom"/>
</dbReference>
<feature type="compositionally biased region" description="Polar residues" evidence="6">
    <location>
        <begin position="466"/>
        <end position="476"/>
    </location>
</feature>
<dbReference type="RefSeq" id="XP_022303108.1">
    <property type="nucleotide sequence ID" value="XM_022447400.1"/>
</dbReference>
<dbReference type="GO" id="GO:0045087">
    <property type="term" value="P:innate immune response"/>
    <property type="evidence" value="ECO:0007669"/>
    <property type="project" value="UniProtKB-KW"/>
</dbReference>
<keyword evidence="4" id="KW-0832">Ubl conjugation</keyword>
<feature type="region of interest" description="Disordered" evidence="6">
    <location>
        <begin position="249"/>
        <end position="323"/>
    </location>
</feature>
<dbReference type="Proteomes" id="UP000694844">
    <property type="component" value="Chromosome 9"/>
</dbReference>
<dbReference type="GO" id="GO:0005737">
    <property type="term" value="C:cytoplasm"/>
    <property type="evidence" value="ECO:0007669"/>
    <property type="project" value="UniProtKB-ARBA"/>
</dbReference>
<evidence type="ECO:0000259" key="7">
    <source>
        <dbReference type="Pfam" id="PF16739"/>
    </source>
</evidence>
<evidence type="ECO:0000256" key="4">
    <source>
        <dbReference type="ARBA" id="ARBA00022843"/>
    </source>
</evidence>
<keyword evidence="8" id="KW-1185">Reference proteome</keyword>
<dbReference type="AlphaFoldDB" id="A0A8B8BIK7"/>
<feature type="region of interest" description="Disordered" evidence="6">
    <location>
        <begin position="339"/>
        <end position="569"/>
    </location>
</feature>
<keyword evidence="2" id="KW-0597">Phosphoprotein</keyword>
<keyword evidence="3" id="KW-0399">Innate immunity</keyword>
<evidence type="ECO:0000256" key="2">
    <source>
        <dbReference type="ARBA" id="ARBA00022553"/>
    </source>
</evidence>
<gene>
    <name evidence="9" type="primary">LOC111110786</name>
</gene>
<feature type="compositionally biased region" description="Polar residues" evidence="6">
    <location>
        <begin position="291"/>
        <end position="316"/>
    </location>
</feature>
<evidence type="ECO:0000256" key="6">
    <source>
        <dbReference type="SAM" id="MobiDB-lite"/>
    </source>
</evidence>
<feature type="compositionally biased region" description="Polar residues" evidence="6">
    <location>
        <begin position="426"/>
        <end position="444"/>
    </location>
</feature>
<feature type="compositionally biased region" description="Polar residues" evidence="6">
    <location>
        <begin position="249"/>
        <end position="264"/>
    </location>
</feature>
<evidence type="ECO:0000256" key="5">
    <source>
        <dbReference type="ARBA" id="ARBA00022859"/>
    </source>
</evidence>
<feature type="region of interest" description="Disordered" evidence="6">
    <location>
        <begin position="624"/>
        <end position="644"/>
    </location>
</feature>
<evidence type="ECO:0000256" key="1">
    <source>
        <dbReference type="ARBA" id="ARBA00022499"/>
    </source>
</evidence>
<keyword evidence="5" id="KW-0391">Immunity</keyword>
<accession>A0A8B8BIK7</accession>